<protein>
    <submittedName>
        <fullName evidence="6">Thiol-disulfide isomerase or thioredoxin</fullName>
    </submittedName>
</protein>
<evidence type="ECO:0000256" key="2">
    <source>
        <dbReference type="ARBA" id="ARBA00022748"/>
    </source>
</evidence>
<dbReference type="CDD" id="cd02966">
    <property type="entry name" value="TlpA_like_family"/>
    <property type="match status" value="1"/>
</dbReference>
<dbReference type="AlphaFoldDB" id="A0A1H8AQ60"/>
<evidence type="ECO:0000313" key="6">
    <source>
        <dbReference type="EMBL" id="SEM71929.1"/>
    </source>
</evidence>
<dbReference type="PROSITE" id="PS51352">
    <property type="entry name" value="THIOREDOXIN_2"/>
    <property type="match status" value="1"/>
</dbReference>
<dbReference type="Pfam" id="PF08534">
    <property type="entry name" value="Redoxin"/>
    <property type="match status" value="1"/>
</dbReference>
<keyword evidence="6" id="KW-0413">Isomerase</keyword>
<dbReference type="InterPro" id="IPR013766">
    <property type="entry name" value="Thioredoxin_domain"/>
</dbReference>
<keyword evidence="3" id="KW-1015">Disulfide bond</keyword>
<keyword evidence="2" id="KW-0201">Cytochrome c-type biogenesis</keyword>
<dbReference type="STRING" id="551995.SAMN05192574_101584"/>
<dbReference type="PANTHER" id="PTHR42852:SF6">
    <property type="entry name" value="THIOL:DISULFIDE INTERCHANGE PROTEIN DSBE"/>
    <property type="match status" value="1"/>
</dbReference>
<dbReference type="InterPro" id="IPR013740">
    <property type="entry name" value="Redoxin"/>
</dbReference>
<sequence length="539" mass="61498">MLYILNFYIKKLIRLRSCCEANSGGRYILVWVVGKLNLKVLLKSPDEVYICLNLPITSMKKIILLLLSFYFISNGVAQNVVQPLVIQGKLSNSAEKTLKISFEDANGKFVIDTIRLNDAGEFYLKTYKIVRPQRTSIQQNNTQINRIYVAPGYNLLITGDAADYVRLSKTKKIGGIGGQVNQYRVKLDSILVARNDKTAWYDLKTDELIQFLKKSKTLEDSVLNVVFRKPAMEDKYSNTFKKMIDLDNQSLNFYMLLQHLDLVKYNTAEMRELVAKNTPPAFLNGVSHDEYLLSEDYKSWFLPLYYTYEQRLDLLRDSAAVKKPGYTLEKIKLLFTGKVRDFYLNRYVEKRIGGSNAIAQLIAGQKEMQTFINAIGNPVLKKNLANNFIEKKQQLMQVQIGKPAPTFTLPSDHGKVFSLSDFKGKVIYIDLWASWCGPCRQEMPAYKKLSDKFKTNQQVAFVSIAVHDGEKEWRNALKEEKPDWLQLYDNEGTVAQAYIANAIPKYILIDKEGKMLSFDAPGPGSVQAEQLINDAIAKP</sequence>
<dbReference type="Proteomes" id="UP000198942">
    <property type="component" value="Unassembled WGS sequence"/>
</dbReference>
<dbReference type="GO" id="GO:0030313">
    <property type="term" value="C:cell envelope"/>
    <property type="evidence" value="ECO:0007669"/>
    <property type="project" value="UniProtKB-SubCell"/>
</dbReference>
<dbReference type="GO" id="GO:0017004">
    <property type="term" value="P:cytochrome complex assembly"/>
    <property type="evidence" value="ECO:0007669"/>
    <property type="project" value="UniProtKB-KW"/>
</dbReference>
<dbReference type="InterPro" id="IPR050553">
    <property type="entry name" value="Thioredoxin_ResA/DsbE_sf"/>
</dbReference>
<name>A0A1H8AQ60_9SPHI</name>
<keyword evidence="7" id="KW-1185">Reference proteome</keyword>
<organism evidence="6 7">
    <name type="scientific">Mucilaginibacter gossypiicola</name>
    <dbReference type="NCBI Taxonomy" id="551995"/>
    <lineage>
        <taxon>Bacteria</taxon>
        <taxon>Pseudomonadati</taxon>
        <taxon>Bacteroidota</taxon>
        <taxon>Sphingobacteriia</taxon>
        <taxon>Sphingobacteriales</taxon>
        <taxon>Sphingobacteriaceae</taxon>
        <taxon>Mucilaginibacter</taxon>
    </lineage>
</organism>
<keyword evidence="4" id="KW-0676">Redox-active center</keyword>
<evidence type="ECO:0000256" key="4">
    <source>
        <dbReference type="ARBA" id="ARBA00023284"/>
    </source>
</evidence>
<dbReference type="PANTHER" id="PTHR42852">
    <property type="entry name" value="THIOL:DISULFIDE INTERCHANGE PROTEIN DSBE"/>
    <property type="match status" value="1"/>
</dbReference>
<dbReference type="GO" id="GO:0016853">
    <property type="term" value="F:isomerase activity"/>
    <property type="evidence" value="ECO:0007669"/>
    <property type="project" value="UniProtKB-KW"/>
</dbReference>
<dbReference type="SUPFAM" id="SSF52833">
    <property type="entry name" value="Thioredoxin-like"/>
    <property type="match status" value="1"/>
</dbReference>
<dbReference type="EMBL" id="FOCL01000001">
    <property type="protein sequence ID" value="SEM71929.1"/>
    <property type="molecule type" value="Genomic_DNA"/>
</dbReference>
<comment type="subcellular location">
    <subcellularLocation>
        <location evidence="1">Cell envelope</location>
    </subcellularLocation>
</comment>
<dbReference type="Gene3D" id="3.40.30.10">
    <property type="entry name" value="Glutaredoxin"/>
    <property type="match status" value="1"/>
</dbReference>
<dbReference type="InterPro" id="IPR036249">
    <property type="entry name" value="Thioredoxin-like_sf"/>
</dbReference>
<accession>A0A1H8AQ60</accession>
<evidence type="ECO:0000256" key="3">
    <source>
        <dbReference type="ARBA" id="ARBA00023157"/>
    </source>
</evidence>
<dbReference type="GO" id="GO:0016491">
    <property type="term" value="F:oxidoreductase activity"/>
    <property type="evidence" value="ECO:0007669"/>
    <property type="project" value="InterPro"/>
</dbReference>
<reference evidence="7" key="1">
    <citation type="submission" date="2016-10" db="EMBL/GenBank/DDBJ databases">
        <authorList>
            <person name="Varghese N."/>
            <person name="Submissions S."/>
        </authorList>
    </citation>
    <scope>NUCLEOTIDE SEQUENCE [LARGE SCALE GENOMIC DNA]</scope>
    <source>
        <strain evidence="7">Gh-48</strain>
    </source>
</reference>
<proteinExistence type="predicted"/>
<evidence type="ECO:0000259" key="5">
    <source>
        <dbReference type="PROSITE" id="PS51352"/>
    </source>
</evidence>
<evidence type="ECO:0000256" key="1">
    <source>
        <dbReference type="ARBA" id="ARBA00004196"/>
    </source>
</evidence>
<gene>
    <name evidence="6" type="ORF">SAMN05192574_101584</name>
</gene>
<feature type="domain" description="Thioredoxin" evidence="5">
    <location>
        <begin position="398"/>
        <end position="539"/>
    </location>
</feature>
<evidence type="ECO:0000313" key="7">
    <source>
        <dbReference type="Proteomes" id="UP000198942"/>
    </source>
</evidence>